<sequence>MPPKRGENWLPQDNEQLAKSWRKISEDVIRSTGQKKEEFWCRVAKDYNNFASGVEWDSTSVMYRWGDIQKSTLKFTAIYNWLEKNQPSGLVMADLLPDAKKAYYEQDGKQLIFEPAWQIVKNLPKWITTDSGDTQDLSQALPSGATPDAHTPTNAANCAEDGNSTPGNHQTSWNRPPGVHTTKRLMKQDEFHSKKIKTLAKRSRNYRERTIAMNQTNKI</sequence>
<name>A0A2N5V9R9_9BASI</name>
<dbReference type="EMBL" id="PGCI01000037">
    <property type="protein sequence ID" value="PLW46721.1"/>
    <property type="molecule type" value="Genomic_DNA"/>
</dbReference>
<feature type="compositionally biased region" description="Polar residues" evidence="1">
    <location>
        <begin position="131"/>
        <end position="141"/>
    </location>
</feature>
<evidence type="ECO:0000313" key="3">
    <source>
        <dbReference type="EMBL" id="PLW46721.1"/>
    </source>
</evidence>
<reference evidence="3 4" key="1">
    <citation type="submission" date="2017-11" db="EMBL/GenBank/DDBJ databases">
        <title>De novo assembly and phasing of dikaryotic genomes from two isolates of Puccinia coronata f. sp. avenae, the causal agent of oat crown rust.</title>
        <authorList>
            <person name="Miller M.E."/>
            <person name="Zhang Y."/>
            <person name="Omidvar V."/>
            <person name="Sperschneider J."/>
            <person name="Schwessinger B."/>
            <person name="Raley C."/>
            <person name="Palmer J.M."/>
            <person name="Garnica D."/>
            <person name="Upadhyaya N."/>
            <person name="Rathjen J."/>
            <person name="Taylor J.M."/>
            <person name="Park R.F."/>
            <person name="Dodds P.N."/>
            <person name="Hirsch C.D."/>
            <person name="Kianian S.F."/>
            <person name="Figueroa M."/>
        </authorList>
    </citation>
    <scope>NUCLEOTIDE SEQUENCE [LARGE SCALE GENOMIC DNA]</scope>
    <source>
        <strain evidence="3">12SD80</strain>
    </source>
</reference>
<evidence type="ECO:0000256" key="1">
    <source>
        <dbReference type="SAM" id="MobiDB-lite"/>
    </source>
</evidence>
<proteinExistence type="predicted"/>
<organism evidence="3 4">
    <name type="scientific">Puccinia coronata f. sp. avenae</name>
    <dbReference type="NCBI Taxonomy" id="200324"/>
    <lineage>
        <taxon>Eukaryota</taxon>
        <taxon>Fungi</taxon>
        <taxon>Dikarya</taxon>
        <taxon>Basidiomycota</taxon>
        <taxon>Pucciniomycotina</taxon>
        <taxon>Pucciniomycetes</taxon>
        <taxon>Pucciniales</taxon>
        <taxon>Pucciniaceae</taxon>
        <taxon>Puccinia</taxon>
    </lineage>
</organism>
<gene>
    <name evidence="3" type="ORF">PCASD_03655</name>
</gene>
<protein>
    <recommendedName>
        <fullName evidence="2">No apical meristem-associated C-terminal domain-containing protein</fullName>
    </recommendedName>
</protein>
<feature type="domain" description="No apical meristem-associated C-terminal" evidence="2">
    <location>
        <begin position="113"/>
        <end position="218"/>
    </location>
</feature>
<accession>A0A2N5V9R9</accession>
<evidence type="ECO:0000313" key="4">
    <source>
        <dbReference type="Proteomes" id="UP000235392"/>
    </source>
</evidence>
<dbReference type="InterPro" id="IPR029466">
    <property type="entry name" value="NAM-associated_C"/>
</dbReference>
<dbReference type="Proteomes" id="UP000235392">
    <property type="component" value="Unassembled WGS sequence"/>
</dbReference>
<dbReference type="PANTHER" id="PTHR45023:SF4">
    <property type="entry name" value="GLYCINE-RICH PROTEIN-RELATED"/>
    <property type="match status" value="1"/>
</dbReference>
<dbReference type="PANTHER" id="PTHR45023">
    <property type="match status" value="1"/>
</dbReference>
<dbReference type="Pfam" id="PF14303">
    <property type="entry name" value="NAM-associated"/>
    <property type="match status" value="1"/>
</dbReference>
<evidence type="ECO:0000259" key="2">
    <source>
        <dbReference type="Pfam" id="PF14303"/>
    </source>
</evidence>
<feature type="compositionally biased region" description="Polar residues" evidence="1">
    <location>
        <begin position="151"/>
        <end position="174"/>
    </location>
</feature>
<feature type="region of interest" description="Disordered" evidence="1">
    <location>
        <begin position="131"/>
        <end position="179"/>
    </location>
</feature>
<dbReference type="AlphaFoldDB" id="A0A2N5V9R9"/>
<comment type="caution">
    <text evidence="3">The sequence shown here is derived from an EMBL/GenBank/DDBJ whole genome shotgun (WGS) entry which is preliminary data.</text>
</comment>